<gene>
    <name evidence="2" type="ORF">GCM10010201_23850</name>
</gene>
<evidence type="ECO:0000313" key="3">
    <source>
        <dbReference type="Proteomes" id="UP001499978"/>
    </source>
</evidence>
<sequence>MHGGLKLLIGTIVTAIGITAAAPAASAATTLYAVNPPNANKLITNEYAFWNPTAASAVRSADWENNSGSLFAKQTVDGPAYWTGVPDNKAPDALSRKGTNSAVFRLTTKRNDFLNMQTAFKLKVQKQTSTSSTPAVAWDGVHVFLRYQSEESLYYASIARRDGALVLKKKCRGGPSNGGTYHTLGSKSGFPIALGQWTAYGSSIRTNTDGSVAVTLSRAGKSVLTITDKGTGCAPIRTAGKTGIRGDNTDFLFQSFQVTSL</sequence>
<evidence type="ECO:0000256" key="1">
    <source>
        <dbReference type="SAM" id="SignalP"/>
    </source>
</evidence>
<organism evidence="2 3">
    <name type="scientific">Pilimelia columellifera subsp. columellifera</name>
    <dbReference type="NCBI Taxonomy" id="706583"/>
    <lineage>
        <taxon>Bacteria</taxon>
        <taxon>Bacillati</taxon>
        <taxon>Actinomycetota</taxon>
        <taxon>Actinomycetes</taxon>
        <taxon>Micromonosporales</taxon>
        <taxon>Micromonosporaceae</taxon>
        <taxon>Pilimelia</taxon>
    </lineage>
</organism>
<dbReference type="Proteomes" id="UP001499978">
    <property type="component" value="Unassembled WGS sequence"/>
</dbReference>
<evidence type="ECO:0000313" key="2">
    <source>
        <dbReference type="EMBL" id="GAA2524535.1"/>
    </source>
</evidence>
<proteinExistence type="predicted"/>
<reference evidence="3" key="1">
    <citation type="journal article" date="2019" name="Int. J. Syst. Evol. Microbiol.">
        <title>The Global Catalogue of Microorganisms (GCM) 10K type strain sequencing project: providing services to taxonomists for standard genome sequencing and annotation.</title>
        <authorList>
            <consortium name="The Broad Institute Genomics Platform"/>
            <consortium name="The Broad Institute Genome Sequencing Center for Infectious Disease"/>
            <person name="Wu L."/>
            <person name="Ma J."/>
        </authorList>
    </citation>
    <scope>NUCLEOTIDE SEQUENCE [LARGE SCALE GENOMIC DNA]</scope>
    <source>
        <strain evidence="3">JCM 3367</strain>
    </source>
</reference>
<dbReference type="RefSeq" id="WP_344172276.1">
    <property type="nucleotide sequence ID" value="NZ_BAAARY010000010.1"/>
</dbReference>
<keyword evidence="3" id="KW-1185">Reference proteome</keyword>
<dbReference type="EMBL" id="BAAARY010000010">
    <property type="protein sequence ID" value="GAA2524535.1"/>
    <property type="molecule type" value="Genomic_DNA"/>
</dbReference>
<dbReference type="Gene3D" id="2.60.120.560">
    <property type="entry name" value="Exo-inulinase, domain 1"/>
    <property type="match status" value="1"/>
</dbReference>
<keyword evidence="1" id="KW-0732">Signal</keyword>
<feature type="signal peptide" evidence="1">
    <location>
        <begin position="1"/>
        <end position="27"/>
    </location>
</feature>
<comment type="caution">
    <text evidence="2">The sequence shown here is derived from an EMBL/GenBank/DDBJ whole genome shotgun (WGS) entry which is preliminary data.</text>
</comment>
<accession>A0ABP6AXR1</accession>
<feature type="chain" id="PRO_5047362407" evidence="1">
    <location>
        <begin position="28"/>
        <end position="261"/>
    </location>
</feature>
<name>A0ABP6AXR1_9ACTN</name>
<protein>
    <submittedName>
        <fullName evidence="2">Uncharacterized protein</fullName>
    </submittedName>
</protein>